<evidence type="ECO:0000256" key="3">
    <source>
        <dbReference type="ARBA" id="ARBA00022801"/>
    </source>
</evidence>
<dbReference type="PROSITE" id="PS50240">
    <property type="entry name" value="TRYPSIN_DOM"/>
    <property type="match status" value="1"/>
</dbReference>
<dbReference type="InterPro" id="IPR001314">
    <property type="entry name" value="Peptidase_S1A"/>
</dbReference>
<dbReference type="InterPro" id="IPR009003">
    <property type="entry name" value="Peptidase_S1_PA"/>
</dbReference>
<dbReference type="GO" id="GO:0006508">
    <property type="term" value="P:proteolysis"/>
    <property type="evidence" value="ECO:0007669"/>
    <property type="project" value="UniProtKB-KW"/>
</dbReference>
<dbReference type="AlphaFoldDB" id="A0A131Z478"/>
<evidence type="ECO:0000256" key="5">
    <source>
        <dbReference type="ARBA" id="ARBA00023157"/>
    </source>
</evidence>
<dbReference type="SUPFAM" id="SSF50494">
    <property type="entry name" value="Trypsin-like serine proteases"/>
    <property type="match status" value="1"/>
</dbReference>
<dbReference type="PANTHER" id="PTHR24276">
    <property type="entry name" value="POLYSERASE-RELATED"/>
    <property type="match status" value="1"/>
</dbReference>
<dbReference type="Gene3D" id="2.40.10.10">
    <property type="entry name" value="Trypsin-like serine proteases"/>
    <property type="match status" value="1"/>
</dbReference>
<dbReference type="InterPro" id="IPR001254">
    <property type="entry name" value="Trypsin_dom"/>
</dbReference>
<keyword evidence="2" id="KW-0645">Protease</keyword>
<dbReference type="FunFam" id="2.40.10.10:FF:000068">
    <property type="entry name" value="transmembrane protease serine 2"/>
    <property type="match status" value="1"/>
</dbReference>
<feature type="signal peptide" evidence="6">
    <location>
        <begin position="1"/>
        <end position="20"/>
    </location>
</feature>
<organism evidence="8">
    <name type="scientific">Rhipicephalus appendiculatus</name>
    <name type="common">Brown ear tick</name>
    <dbReference type="NCBI Taxonomy" id="34631"/>
    <lineage>
        <taxon>Eukaryota</taxon>
        <taxon>Metazoa</taxon>
        <taxon>Ecdysozoa</taxon>
        <taxon>Arthropoda</taxon>
        <taxon>Chelicerata</taxon>
        <taxon>Arachnida</taxon>
        <taxon>Acari</taxon>
        <taxon>Parasitiformes</taxon>
        <taxon>Ixodida</taxon>
        <taxon>Ixodoidea</taxon>
        <taxon>Ixodidae</taxon>
        <taxon>Rhipicephalinae</taxon>
        <taxon>Rhipicephalus</taxon>
        <taxon>Rhipicephalus</taxon>
    </lineage>
</organism>
<comment type="similarity">
    <text evidence="1">Belongs to the peptidase S1 family.</text>
</comment>
<dbReference type="PROSITE" id="PS00134">
    <property type="entry name" value="TRYPSIN_HIS"/>
    <property type="match status" value="1"/>
</dbReference>
<dbReference type="InterPro" id="IPR018114">
    <property type="entry name" value="TRYPSIN_HIS"/>
</dbReference>
<dbReference type="SMART" id="SM00020">
    <property type="entry name" value="Tryp_SPc"/>
    <property type="match status" value="1"/>
</dbReference>
<accession>A0A131Z478</accession>
<evidence type="ECO:0000256" key="1">
    <source>
        <dbReference type="ARBA" id="ARBA00007664"/>
    </source>
</evidence>
<name>A0A131Z478_RHIAP</name>
<keyword evidence="5" id="KW-1015">Disulfide bond</keyword>
<feature type="chain" id="PRO_5007286720" evidence="6">
    <location>
        <begin position="21"/>
        <end position="301"/>
    </location>
</feature>
<evidence type="ECO:0000259" key="7">
    <source>
        <dbReference type="PROSITE" id="PS50240"/>
    </source>
</evidence>
<evidence type="ECO:0000256" key="4">
    <source>
        <dbReference type="ARBA" id="ARBA00022825"/>
    </source>
</evidence>
<evidence type="ECO:0000313" key="8">
    <source>
        <dbReference type="EMBL" id="JAP86184.1"/>
    </source>
</evidence>
<dbReference type="InterPro" id="IPR043504">
    <property type="entry name" value="Peptidase_S1_PA_chymotrypsin"/>
</dbReference>
<dbReference type="Pfam" id="PF00089">
    <property type="entry name" value="Trypsin"/>
    <property type="match status" value="1"/>
</dbReference>
<dbReference type="PRINTS" id="PR00722">
    <property type="entry name" value="CHYMOTRYPSIN"/>
</dbReference>
<dbReference type="InterPro" id="IPR050430">
    <property type="entry name" value="Peptidase_S1"/>
</dbReference>
<dbReference type="GO" id="GO:0004252">
    <property type="term" value="F:serine-type endopeptidase activity"/>
    <property type="evidence" value="ECO:0007669"/>
    <property type="project" value="InterPro"/>
</dbReference>
<reference evidence="8" key="1">
    <citation type="journal article" date="2016" name="Ticks Tick Borne Dis.">
        <title>De novo assembly and annotation of the salivary gland transcriptome of Rhipicephalus appendiculatus male and female ticks during blood feeding.</title>
        <authorList>
            <person name="de Castro M.H."/>
            <person name="de Klerk D."/>
            <person name="Pienaar R."/>
            <person name="Latif A.A."/>
            <person name="Rees D.J."/>
            <person name="Mans B.J."/>
        </authorList>
    </citation>
    <scope>NUCLEOTIDE SEQUENCE</scope>
    <source>
        <tissue evidence="8">Salivary glands</tissue>
    </source>
</reference>
<protein>
    <submittedName>
        <fullName evidence="8">Seminal fluid protein HACP037</fullName>
    </submittedName>
</protein>
<dbReference type="PANTHER" id="PTHR24276:SF98">
    <property type="entry name" value="FI18310P1-RELATED"/>
    <property type="match status" value="1"/>
</dbReference>
<evidence type="ECO:0000256" key="2">
    <source>
        <dbReference type="ARBA" id="ARBA00022670"/>
    </source>
</evidence>
<sequence>MIYFIVAVSLLLGSSSLVRAQGLQINEYKCDGPTQGMIVNGSVAQPGQFPWMVYLEIRSIILGSACGGTIITKRHILTAAHCTHSPYIPGIPARRIIAYYGNTNWRLGKSVMVTKMIRHPNYRPGMGFKNDIAILVVDRPFQYGINVRPACLSTTPFNILNSQTEVAGWGRLTEGGSPAQHLQYTKVTVVPDEMCSTFYRELYNKDIMYCTYQKGTSSCHGDSGGAAISRLVGGPDLQVGIVSFGGGCARDKTPIVFTRVDAFAPWIKQVVSTSLKAYPGEGPLQLPSYNVPQWPFIFPFP</sequence>
<keyword evidence="3" id="KW-0378">Hydrolase</keyword>
<keyword evidence="6" id="KW-0732">Signal</keyword>
<dbReference type="EMBL" id="GEDV01002373">
    <property type="protein sequence ID" value="JAP86184.1"/>
    <property type="molecule type" value="Transcribed_RNA"/>
</dbReference>
<feature type="domain" description="Peptidase S1" evidence="7">
    <location>
        <begin position="38"/>
        <end position="272"/>
    </location>
</feature>
<proteinExistence type="inferred from homology"/>
<keyword evidence="4" id="KW-0720">Serine protease</keyword>
<dbReference type="CDD" id="cd00190">
    <property type="entry name" value="Tryp_SPc"/>
    <property type="match status" value="1"/>
</dbReference>
<evidence type="ECO:0000256" key="6">
    <source>
        <dbReference type="SAM" id="SignalP"/>
    </source>
</evidence>